<comment type="caution">
    <text evidence="1">The sequence shown here is derived from an EMBL/GenBank/DDBJ whole genome shotgun (WGS) entry which is preliminary data.</text>
</comment>
<reference evidence="1" key="1">
    <citation type="journal article" date="2022" name="Int. J. Mol. Sci.">
        <title>Draft Genome of Tanacetum Coccineum: Genomic Comparison of Closely Related Tanacetum-Family Plants.</title>
        <authorList>
            <person name="Yamashiro T."/>
            <person name="Shiraishi A."/>
            <person name="Nakayama K."/>
            <person name="Satake H."/>
        </authorList>
    </citation>
    <scope>NUCLEOTIDE SEQUENCE</scope>
</reference>
<evidence type="ECO:0000313" key="2">
    <source>
        <dbReference type="Proteomes" id="UP001151760"/>
    </source>
</evidence>
<keyword evidence="2" id="KW-1185">Reference proteome</keyword>
<protein>
    <submittedName>
        <fullName evidence="1">Uncharacterized protein</fullName>
    </submittedName>
</protein>
<dbReference type="EMBL" id="BQNB010016200">
    <property type="protein sequence ID" value="GJT48997.1"/>
    <property type="molecule type" value="Genomic_DNA"/>
</dbReference>
<reference evidence="1" key="2">
    <citation type="submission" date="2022-01" db="EMBL/GenBank/DDBJ databases">
        <authorList>
            <person name="Yamashiro T."/>
            <person name="Shiraishi A."/>
            <person name="Satake H."/>
            <person name="Nakayama K."/>
        </authorList>
    </citation>
    <scope>NUCLEOTIDE SEQUENCE</scope>
</reference>
<evidence type="ECO:0000313" key="1">
    <source>
        <dbReference type="EMBL" id="GJT48997.1"/>
    </source>
</evidence>
<organism evidence="1 2">
    <name type="scientific">Tanacetum coccineum</name>
    <dbReference type="NCBI Taxonomy" id="301880"/>
    <lineage>
        <taxon>Eukaryota</taxon>
        <taxon>Viridiplantae</taxon>
        <taxon>Streptophyta</taxon>
        <taxon>Embryophyta</taxon>
        <taxon>Tracheophyta</taxon>
        <taxon>Spermatophyta</taxon>
        <taxon>Magnoliopsida</taxon>
        <taxon>eudicotyledons</taxon>
        <taxon>Gunneridae</taxon>
        <taxon>Pentapetalae</taxon>
        <taxon>asterids</taxon>
        <taxon>campanulids</taxon>
        <taxon>Asterales</taxon>
        <taxon>Asteraceae</taxon>
        <taxon>Asteroideae</taxon>
        <taxon>Anthemideae</taxon>
        <taxon>Anthemidinae</taxon>
        <taxon>Tanacetum</taxon>
    </lineage>
</organism>
<accession>A0ABQ5EDR7</accession>
<gene>
    <name evidence="1" type="ORF">Tco_0975154</name>
</gene>
<sequence length="225" mass="26393">MTPYEEPTRVLHSTRKLFKTMSLDYSSSPKFDLFSDPEYQFEEENTETIGEPTMEDGTNGEDAMEHIEKFRKIVDSLNITNVTHDQLRLSIFPISLIRAAGKWLMDETDSFITTWVNLTGNFVGEYYPPSRTGIKMGANKASIKVKWDPTNIEFRNWLASKFRNHKIMDRYTKNAIWEYWRRGDDEEVIIDDELSNPGDENLMKENEIAQIFRIDTNIFHFETPL</sequence>
<name>A0ABQ5EDR7_9ASTR</name>
<proteinExistence type="predicted"/>
<dbReference type="Proteomes" id="UP001151760">
    <property type="component" value="Unassembled WGS sequence"/>
</dbReference>